<reference evidence="1 2" key="1">
    <citation type="submission" date="2017-12" db="EMBL/GenBank/DDBJ databases">
        <title>Hemimetabolous genomes reveal molecular basis of termite eusociality.</title>
        <authorList>
            <person name="Harrison M.C."/>
            <person name="Jongepier E."/>
            <person name="Robertson H.M."/>
            <person name="Arning N."/>
            <person name="Bitard-Feildel T."/>
            <person name="Chao H."/>
            <person name="Childers C.P."/>
            <person name="Dinh H."/>
            <person name="Doddapaneni H."/>
            <person name="Dugan S."/>
            <person name="Gowin J."/>
            <person name="Greiner C."/>
            <person name="Han Y."/>
            <person name="Hu H."/>
            <person name="Hughes D.S.T."/>
            <person name="Huylmans A.-K."/>
            <person name="Kemena C."/>
            <person name="Kremer L.P.M."/>
            <person name="Lee S.L."/>
            <person name="Lopez-Ezquerra A."/>
            <person name="Mallet L."/>
            <person name="Monroy-Kuhn J.M."/>
            <person name="Moser A."/>
            <person name="Murali S.C."/>
            <person name="Muzny D.M."/>
            <person name="Otani S."/>
            <person name="Piulachs M.-D."/>
            <person name="Poelchau M."/>
            <person name="Qu J."/>
            <person name="Schaub F."/>
            <person name="Wada-Katsumata A."/>
            <person name="Worley K.C."/>
            <person name="Xie Q."/>
            <person name="Ylla G."/>
            <person name="Poulsen M."/>
            <person name="Gibbs R.A."/>
            <person name="Schal C."/>
            <person name="Richards S."/>
            <person name="Belles X."/>
            <person name="Korb J."/>
            <person name="Bornberg-Bauer E."/>
        </authorList>
    </citation>
    <scope>NUCLEOTIDE SEQUENCE [LARGE SCALE GENOMIC DNA]</scope>
    <source>
        <tissue evidence="1">Whole body</tissue>
    </source>
</reference>
<protein>
    <submittedName>
        <fullName evidence="1">Uncharacterized protein</fullName>
    </submittedName>
</protein>
<evidence type="ECO:0000313" key="2">
    <source>
        <dbReference type="Proteomes" id="UP000235965"/>
    </source>
</evidence>
<comment type="caution">
    <text evidence="1">The sequence shown here is derived from an EMBL/GenBank/DDBJ whole genome shotgun (WGS) entry which is preliminary data.</text>
</comment>
<sequence>MDVGAAAVLADRLALDSIWVAPTVVMDVGSRIFLNKLLSFNLMVAKVFSDFYICNKHSENLSRNDNLIYHIVLNAQL</sequence>
<dbReference type="EMBL" id="NEVH01006564">
    <property type="protein sequence ID" value="PNF38041.1"/>
    <property type="molecule type" value="Genomic_DNA"/>
</dbReference>
<dbReference type="InParanoid" id="A0A2J7RB35"/>
<evidence type="ECO:0000313" key="1">
    <source>
        <dbReference type="EMBL" id="PNF38041.1"/>
    </source>
</evidence>
<keyword evidence="2" id="KW-1185">Reference proteome</keyword>
<name>A0A2J7RB35_9NEOP</name>
<proteinExistence type="predicted"/>
<accession>A0A2J7RB35</accession>
<organism evidence="1 2">
    <name type="scientific">Cryptotermes secundus</name>
    <dbReference type="NCBI Taxonomy" id="105785"/>
    <lineage>
        <taxon>Eukaryota</taxon>
        <taxon>Metazoa</taxon>
        <taxon>Ecdysozoa</taxon>
        <taxon>Arthropoda</taxon>
        <taxon>Hexapoda</taxon>
        <taxon>Insecta</taxon>
        <taxon>Pterygota</taxon>
        <taxon>Neoptera</taxon>
        <taxon>Polyneoptera</taxon>
        <taxon>Dictyoptera</taxon>
        <taxon>Blattodea</taxon>
        <taxon>Blattoidea</taxon>
        <taxon>Termitoidae</taxon>
        <taxon>Kalotermitidae</taxon>
        <taxon>Cryptotermitinae</taxon>
        <taxon>Cryptotermes</taxon>
    </lineage>
</organism>
<dbReference type="Proteomes" id="UP000235965">
    <property type="component" value="Unassembled WGS sequence"/>
</dbReference>
<dbReference type="AlphaFoldDB" id="A0A2J7RB35"/>
<gene>
    <name evidence="1" type="ORF">B7P43_G02351</name>
</gene>